<feature type="domain" description="DUF4168" evidence="2">
    <location>
        <begin position="49"/>
        <end position="127"/>
    </location>
</feature>
<accession>A0A318E563</accession>
<organism evidence="3 4">
    <name type="scientific">Sinimarinibacterium flocculans</name>
    <dbReference type="NCBI Taxonomy" id="985250"/>
    <lineage>
        <taxon>Bacteria</taxon>
        <taxon>Pseudomonadati</taxon>
        <taxon>Pseudomonadota</taxon>
        <taxon>Gammaproteobacteria</taxon>
        <taxon>Nevskiales</taxon>
        <taxon>Nevskiaceae</taxon>
        <taxon>Sinimarinibacterium</taxon>
    </lineage>
</organism>
<evidence type="ECO:0000313" key="3">
    <source>
        <dbReference type="EMBL" id="PXV65218.1"/>
    </source>
</evidence>
<protein>
    <submittedName>
        <fullName evidence="3">Uncharacterized protein DUF4168</fullName>
    </submittedName>
</protein>
<name>A0A318E563_9GAMM</name>
<keyword evidence="1" id="KW-0732">Signal</keyword>
<keyword evidence="4" id="KW-1185">Reference proteome</keyword>
<dbReference type="AlphaFoldDB" id="A0A318E563"/>
<sequence>MSIRVIRKNLPGALLGLCAASAFGFAAPALAQDPGTGLPPVPQQAVDVSDQQIETFAKAQERVVEIGQKWNQQVQEQGEPSPEDIRKARESAHQEMVIAVEAVGMSVEDYNRIAMAVQGDPDLQKRVQSAR</sequence>
<dbReference type="RefSeq" id="WP_170124063.1">
    <property type="nucleotide sequence ID" value="NZ_CAKZQT010000018.1"/>
</dbReference>
<feature type="chain" id="PRO_5016377839" evidence="1">
    <location>
        <begin position="32"/>
        <end position="131"/>
    </location>
</feature>
<proteinExistence type="predicted"/>
<dbReference type="InterPro" id="IPR025433">
    <property type="entry name" value="DUF4168"/>
</dbReference>
<gene>
    <name evidence="3" type="ORF">C8D93_11036</name>
</gene>
<evidence type="ECO:0000256" key="1">
    <source>
        <dbReference type="SAM" id="SignalP"/>
    </source>
</evidence>
<evidence type="ECO:0000313" key="4">
    <source>
        <dbReference type="Proteomes" id="UP000248330"/>
    </source>
</evidence>
<dbReference type="Proteomes" id="UP000248330">
    <property type="component" value="Unassembled WGS sequence"/>
</dbReference>
<evidence type="ECO:0000259" key="2">
    <source>
        <dbReference type="Pfam" id="PF13767"/>
    </source>
</evidence>
<dbReference type="EMBL" id="QICN01000010">
    <property type="protein sequence ID" value="PXV65218.1"/>
    <property type="molecule type" value="Genomic_DNA"/>
</dbReference>
<reference evidence="3 4" key="1">
    <citation type="submission" date="2018-04" db="EMBL/GenBank/DDBJ databases">
        <title>Genomic Encyclopedia of Type Strains, Phase IV (KMG-IV): sequencing the most valuable type-strain genomes for metagenomic binning, comparative biology and taxonomic classification.</title>
        <authorList>
            <person name="Goeker M."/>
        </authorList>
    </citation>
    <scope>NUCLEOTIDE SEQUENCE [LARGE SCALE GENOMIC DNA]</scope>
    <source>
        <strain evidence="3 4">DSM 104150</strain>
    </source>
</reference>
<comment type="caution">
    <text evidence="3">The sequence shown here is derived from an EMBL/GenBank/DDBJ whole genome shotgun (WGS) entry which is preliminary data.</text>
</comment>
<dbReference type="Pfam" id="PF13767">
    <property type="entry name" value="DUF4168"/>
    <property type="match status" value="1"/>
</dbReference>
<feature type="signal peptide" evidence="1">
    <location>
        <begin position="1"/>
        <end position="31"/>
    </location>
</feature>